<dbReference type="OrthoDB" id="2799361at2759"/>
<evidence type="ECO:0000313" key="2">
    <source>
        <dbReference type="EMBL" id="OBZ67134.1"/>
    </source>
</evidence>
<gene>
    <name evidence="2" type="ORF">A0H81_12921</name>
</gene>
<reference evidence="2 3" key="1">
    <citation type="submission" date="2016-03" db="EMBL/GenBank/DDBJ databases">
        <title>Whole genome sequencing of Grifola frondosa 9006-11.</title>
        <authorList>
            <person name="Min B."/>
            <person name="Park H."/>
            <person name="Kim J.-G."/>
            <person name="Cho H."/>
            <person name="Oh Y.-L."/>
            <person name="Kong W.-S."/>
            <person name="Choi I.-G."/>
        </authorList>
    </citation>
    <scope>NUCLEOTIDE SEQUENCE [LARGE SCALE GENOMIC DNA]</scope>
    <source>
        <strain evidence="2 3">9006-11</strain>
    </source>
</reference>
<keyword evidence="3" id="KW-1185">Reference proteome</keyword>
<comment type="caution">
    <text evidence="2">The sequence shown here is derived from an EMBL/GenBank/DDBJ whole genome shotgun (WGS) entry which is preliminary data.</text>
</comment>
<name>A0A1C7LWF3_GRIFR</name>
<sequence length="346" mass="38281">MDLCSSITESKHIKAVKDPWRRSSRHKAIGQMLVSNQRLDKLAASRVDFKKRGMLKGTCLSAAYHALHPDESAEEDSASDTETPNACESQAQTRDDDGAVPGPTVLAYVTMAATVQRQHNRSAVKLGHEIGQPRLPELISRFLYEQLNPESAVSGMHVPLTACPAFDEAISVFYSAAATYYAPSDPSGVGGMHRERIRATPLWWAQHHDLTAIWLHSFDDALISTSGRTALVFAFAAHLEKQFVSTYTELAPVFPNTRAMASPAICHLRDLSSLPDQFLHHIRRSVGTTISAVAFSNEGTSEKDMMDYIERQDYAHLKFSYAATPYACSVDFIPLRKLDPCPFSII</sequence>
<protein>
    <submittedName>
        <fullName evidence="2">Uncharacterized protein</fullName>
    </submittedName>
</protein>
<organism evidence="2 3">
    <name type="scientific">Grifola frondosa</name>
    <name type="common">Maitake</name>
    <name type="synonym">Polyporus frondosus</name>
    <dbReference type="NCBI Taxonomy" id="5627"/>
    <lineage>
        <taxon>Eukaryota</taxon>
        <taxon>Fungi</taxon>
        <taxon>Dikarya</taxon>
        <taxon>Basidiomycota</taxon>
        <taxon>Agaricomycotina</taxon>
        <taxon>Agaricomycetes</taxon>
        <taxon>Polyporales</taxon>
        <taxon>Grifolaceae</taxon>
        <taxon>Grifola</taxon>
    </lineage>
</organism>
<accession>A0A1C7LWF3</accession>
<evidence type="ECO:0000313" key="3">
    <source>
        <dbReference type="Proteomes" id="UP000092993"/>
    </source>
</evidence>
<dbReference type="Proteomes" id="UP000092993">
    <property type="component" value="Unassembled WGS sequence"/>
</dbReference>
<evidence type="ECO:0000256" key="1">
    <source>
        <dbReference type="SAM" id="MobiDB-lite"/>
    </source>
</evidence>
<proteinExistence type="predicted"/>
<dbReference type="AlphaFoldDB" id="A0A1C7LWF3"/>
<dbReference type="EMBL" id="LUGG01000025">
    <property type="protein sequence ID" value="OBZ67134.1"/>
    <property type="molecule type" value="Genomic_DNA"/>
</dbReference>
<feature type="region of interest" description="Disordered" evidence="1">
    <location>
        <begin position="70"/>
        <end position="100"/>
    </location>
</feature>